<evidence type="ECO:0000256" key="3">
    <source>
        <dbReference type="ARBA" id="ARBA00022692"/>
    </source>
</evidence>
<feature type="domain" description="Ionotropic glutamate receptor C-terminal" evidence="14">
    <location>
        <begin position="308"/>
        <end position="501"/>
    </location>
</feature>
<keyword evidence="2" id="KW-0813">Transport</keyword>
<evidence type="ECO:0000256" key="12">
    <source>
        <dbReference type="SAM" id="Phobius"/>
    </source>
</evidence>
<evidence type="ECO:0000256" key="13">
    <source>
        <dbReference type="SAM" id="SignalP"/>
    </source>
</evidence>
<comment type="caution">
    <text evidence="16">The sequence shown here is derived from an EMBL/GenBank/DDBJ whole genome shotgun (WGS) entry which is preliminary data.</text>
</comment>
<keyword evidence="13" id="KW-0732">Signal</keyword>
<evidence type="ECO:0000259" key="15">
    <source>
        <dbReference type="Pfam" id="PF10613"/>
    </source>
</evidence>
<keyword evidence="5" id="KW-0406">Ion transport</keyword>
<evidence type="ECO:0000256" key="6">
    <source>
        <dbReference type="ARBA" id="ARBA00023136"/>
    </source>
</evidence>
<dbReference type="SUPFAM" id="SSF53850">
    <property type="entry name" value="Periplasmic binding protein-like II"/>
    <property type="match status" value="1"/>
</dbReference>
<keyword evidence="4 12" id="KW-1133">Transmembrane helix</keyword>
<evidence type="ECO:0000256" key="9">
    <source>
        <dbReference type="ARBA" id="ARBA00023286"/>
    </source>
</evidence>
<evidence type="ECO:0000256" key="2">
    <source>
        <dbReference type="ARBA" id="ARBA00022448"/>
    </source>
</evidence>
<dbReference type="EMBL" id="BRYB01001325">
    <property type="protein sequence ID" value="GMI23238.1"/>
    <property type="molecule type" value="Genomic_DNA"/>
</dbReference>
<evidence type="ECO:0000256" key="10">
    <source>
        <dbReference type="ARBA" id="ARBA00023303"/>
    </source>
</evidence>
<dbReference type="Proteomes" id="UP001165060">
    <property type="component" value="Unassembled WGS sequence"/>
</dbReference>
<keyword evidence="9" id="KW-1071">Ligand-gated ion channel</keyword>
<feature type="transmembrane region" description="Helical" evidence="12">
    <location>
        <begin position="306"/>
        <end position="327"/>
    </location>
</feature>
<reference evidence="16 17" key="1">
    <citation type="journal article" date="2023" name="Commun. Biol.">
        <title>Genome analysis of Parmales, the sister group of diatoms, reveals the evolutionary specialization of diatoms from phago-mixotrophs to photoautotrophs.</title>
        <authorList>
            <person name="Ban H."/>
            <person name="Sato S."/>
            <person name="Yoshikawa S."/>
            <person name="Yamada K."/>
            <person name="Nakamura Y."/>
            <person name="Ichinomiya M."/>
            <person name="Sato N."/>
            <person name="Blanc-Mathieu R."/>
            <person name="Endo H."/>
            <person name="Kuwata A."/>
            <person name="Ogata H."/>
        </authorList>
    </citation>
    <scope>NUCLEOTIDE SEQUENCE [LARGE SCALE GENOMIC DNA]</scope>
</reference>
<evidence type="ECO:0000256" key="1">
    <source>
        <dbReference type="ARBA" id="ARBA00004141"/>
    </source>
</evidence>
<accession>A0ABQ6MBM4</accession>
<organism evidence="16 17">
    <name type="scientific">Tetraparma gracilis</name>
    <dbReference type="NCBI Taxonomy" id="2962635"/>
    <lineage>
        <taxon>Eukaryota</taxon>
        <taxon>Sar</taxon>
        <taxon>Stramenopiles</taxon>
        <taxon>Ochrophyta</taxon>
        <taxon>Bolidophyceae</taxon>
        <taxon>Parmales</taxon>
        <taxon>Triparmaceae</taxon>
        <taxon>Tetraparma</taxon>
    </lineage>
</organism>
<comment type="subcellular location">
    <subcellularLocation>
        <location evidence="1">Membrane</location>
        <topology evidence="1">Multi-pass membrane protein</topology>
    </subcellularLocation>
</comment>
<dbReference type="Pfam" id="PF10613">
    <property type="entry name" value="Lig_chan-Glu_bd"/>
    <property type="match status" value="1"/>
</dbReference>
<feature type="signal peptide" evidence="13">
    <location>
        <begin position="1"/>
        <end position="15"/>
    </location>
</feature>
<evidence type="ECO:0000256" key="11">
    <source>
        <dbReference type="SAM" id="MobiDB-lite"/>
    </source>
</evidence>
<evidence type="ECO:0000313" key="17">
    <source>
        <dbReference type="Proteomes" id="UP001165060"/>
    </source>
</evidence>
<sequence>MQILALLLAATGALSASGFSGASTCECINAPFEATAGEILPGTTDKPCKIQSVVSFMDSLDDRVDCVPLDYGGECDRHDEGRDPRCLVEDPPDWCSDAWCYVDKEACRASNYKFYASDYFHDRVYSLQTCGTLTNSYNEDKEKTALVGRTLHVALPEVKYPYMYLPNFPDPDGGDGYGHGDPESAAAEHGNDYGGIVIEYLEALAEHVGFHVNYTFISRANIEKNLDGTNNKRYNGSSWSGCVNDVGQGIVDMCIGPYWTMSDRAAVAPFTLPFYDEEWYMFVHRPEEQPTPISDQIFKPFQPFSYGLWWGLLMTAVYCAILHHFLINSHDKKRWEAQKENKGRKIRSKKKTILKYLLESVTVGVDMDDEVEHQPRINLGQAGLKIVFAFIMMVASASYTANLAAMLVKPHVELGTITSIDDCVEKNCNLCVHKHRMAFLKRAYPTLQKTLIPFRGTWAMFDEIDEFGTGMRGGGRPYYFADEKTNGNCSSCMKQPAETKQCDAYMVSTKEFKDEFRPSLCDYEFKGGPVYWLPISFPVREEYAGGMSYAIRSMEETNPFTNFRDEYLNSGDAAANKPTCDPFLQSDVEIAETLDEPPRLEFQHFAGPWVALLAASVFGIVHKYWVEKGFHDEVTTAVSEKTRRFTANFRKSGDLDGVGDDGKISEMVENPVSRLSEDDSRGLRKSQFAGSQRQFSFDDDKSGKKQTRFGGV</sequence>
<keyword evidence="6 12" id="KW-0472">Membrane</keyword>
<dbReference type="InterPro" id="IPR015683">
    <property type="entry name" value="Ionotropic_Glu_rcpt"/>
</dbReference>
<dbReference type="Pfam" id="PF00060">
    <property type="entry name" value="Lig_chan"/>
    <property type="match status" value="1"/>
</dbReference>
<feature type="chain" id="PRO_5045401295" evidence="13">
    <location>
        <begin position="16"/>
        <end position="712"/>
    </location>
</feature>
<evidence type="ECO:0000256" key="7">
    <source>
        <dbReference type="ARBA" id="ARBA00023170"/>
    </source>
</evidence>
<keyword evidence="10" id="KW-0407">Ion channel</keyword>
<protein>
    <submittedName>
        <fullName evidence="16">Uncharacterized protein</fullName>
    </submittedName>
</protein>
<evidence type="ECO:0000256" key="8">
    <source>
        <dbReference type="ARBA" id="ARBA00023180"/>
    </source>
</evidence>
<evidence type="ECO:0000256" key="4">
    <source>
        <dbReference type="ARBA" id="ARBA00022989"/>
    </source>
</evidence>
<dbReference type="InterPro" id="IPR019594">
    <property type="entry name" value="Glu/Gly-bd"/>
</dbReference>
<evidence type="ECO:0000313" key="16">
    <source>
        <dbReference type="EMBL" id="GMI23238.1"/>
    </source>
</evidence>
<feature type="transmembrane region" description="Helical" evidence="12">
    <location>
        <begin position="386"/>
        <end position="408"/>
    </location>
</feature>
<keyword evidence="3 12" id="KW-0812">Transmembrane</keyword>
<dbReference type="PANTHER" id="PTHR18966">
    <property type="entry name" value="IONOTROPIC GLUTAMATE RECEPTOR"/>
    <property type="match status" value="1"/>
</dbReference>
<gene>
    <name evidence="16" type="ORF">TeGR_g5032</name>
</gene>
<dbReference type="InterPro" id="IPR001320">
    <property type="entry name" value="Iontro_rcpt_C"/>
</dbReference>
<dbReference type="Gene3D" id="1.10.287.70">
    <property type="match status" value="1"/>
</dbReference>
<evidence type="ECO:0000259" key="14">
    <source>
        <dbReference type="Pfam" id="PF00060"/>
    </source>
</evidence>
<keyword evidence="8" id="KW-0325">Glycoprotein</keyword>
<keyword evidence="7" id="KW-0675">Receptor</keyword>
<keyword evidence="17" id="KW-1185">Reference proteome</keyword>
<feature type="region of interest" description="Disordered" evidence="11">
    <location>
        <begin position="660"/>
        <end position="712"/>
    </location>
</feature>
<evidence type="ECO:0000256" key="5">
    <source>
        <dbReference type="ARBA" id="ARBA00023065"/>
    </source>
</evidence>
<feature type="domain" description="Ionotropic glutamate receptor L-glutamate and glycine-binding" evidence="15">
    <location>
        <begin position="188"/>
        <end position="284"/>
    </location>
</feature>
<dbReference type="Gene3D" id="3.40.190.10">
    <property type="entry name" value="Periplasmic binding protein-like II"/>
    <property type="match status" value="1"/>
</dbReference>
<proteinExistence type="predicted"/>
<name>A0ABQ6MBM4_9STRA</name>